<reference evidence="2 3" key="1">
    <citation type="submission" date="2020-04" db="EMBL/GenBank/DDBJ databases">
        <title>Perkinsus chesapeaki whole genome sequence.</title>
        <authorList>
            <person name="Bogema D.R."/>
        </authorList>
    </citation>
    <scope>NUCLEOTIDE SEQUENCE [LARGE SCALE GENOMIC DNA]</scope>
    <source>
        <strain evidence="2">ATCC PRA-425</strain>
    </source>
</reference>
<feature type="compositionally biased region" description="Basic and acidic residues" evidence="1">
    <location>
        <begin position="221"/>
        <end position="231"/>
    </location>
</feature>
<evidence type="ECO:0000313" key="3">
    <source>
        <dbReference type="Proteomes" id="UP000591131"/>
    </source>
</evidence>
<feature type="region of interest" description="Disordered" evidence="1">
    <location>
        <begin position="204"/>
        <end position="231"/>
    </location>
</feature>
<sequence>MARGGGGSGGHRGILALPQEDYYGEDVAEYTEDGQEAADGEGEIGQDRDAVEKQRLMNRTGGYHRYEAFESVTGVLKGCPADAEAVERFVTTSDLGQDLNRVEHETLVRRRAECAETLRKQRFDREAERWNSIEKKEEEEAKRQQRLQEDPMLGRKNVSGQAYDIVGLGYHDTEEGRRLQYHDELVKWRGKLRANHLAARNHLGFNPITGESSFQLKHPRKPEPKGPKHTE</sequence>
<proteinExistence type="predicted"/>
<accession>A0A7J6MS33</accession>
<dbReference type="OrthoDB" id="10261433at2759"/>
<protein>
    <submittedName>
        <fullName evidence="2">Uncharacterized protein</fullName>
    </submittedName>
</protein>
<gene>
    <name evidence="2" type="ORF">FOL47_009602</name>
</gene>
<evidence type="ECO:0000313" key="2">
    <source>
        <dbReference type="EMBL" id="KAF4674196.1"/>
    </source>
</evidence>
<dbReference type="Proteomes" id="UP000591131">
    <property type="component" value="Unassembled WGS sequence"/>
</dbReference>
<dbReference type="AlphaFoldDB" id="A0A7J6MS33"/>
<dbReference type="EMBL" id="JAAPAO010000068">
    <property type="protein sequence ID" value="KAF4674196.1"/>
    <property type="molecule type" value="Genomic_DNA"/>
</dbReference>
<evidence type="ECO:0000256" key="1">
    <source>
        <dbReference type="SAM" id="MobiDB-lite"/>
    </source>
</evidence>
<name>A0A7J6MS33_PERCH</name>
<organism evidence="2 3">
    <name type="scientific">Perkinsus chesapeaki</name>
    <name type="common">Clam parasite</name>
    <name type="synonym">Perkinsus andrewsi</name>
    <dbReference type="NCBI Taxonomy" id="330153"/>
    <lineage>
        <taxon>Eukaryota</taxon>
        <taxon>Sar</taxon>
        <taxon>Alveolata</taxon>
        <taxon>Perkinsozoa</taxon>
        <taxon>Perkinsea</taxon>
        <taxon>Perkinsida</taxon>
        <taxon>Perkinsidae</taxon>
        <taxon>Perkinsus</taxon>
    </lineage>
</organism>
<keyword evidence="3" id="KW-1185">Reference proteome</keyword>
<comment type="caution">
    <text evidence="2">The sequence shown here is derived from an EMBL/GenBank/DDBJ whole genome shotgun (WGS) entry which is preliminary data.</text>
</comment>